<organism evidence="5 6">
    <name type="scientific">Salinicoccus cyprini</name>
    <dbReference type="NCBI Taxonomy" id="2493691"/>
    <lineage>
        <taxon>Bacteria</taxon>
        <taxon>Bacillati</taxon>
        <taxon>Bacillota</taxon>
        <taxon>Bacilli</taxon>
        <taxon>Bacillales</taxon>
        <taxon>Staphylococcaceae</taxon>
        <taxon>Salinicoccus</taxon>
    </lineage>
</organism>
<dbReference type="PANTHER" id="PTHR30146">
    <property type="entry name" value="LACI-RELATED TRANSCRIPTIONAL REPRESSOR"/>
    <property type="match status" value="1"/>
</dbReference>
<dbReference type="RefSeq" id="WP_145290771.1">
    <property type="nucleotide sequence ID" value="NZ_VMSJ01000006.1"/>
</dbReference>
<proteinExistence type="predicted"/>
<dbReference type="PROSITE" id="PS50932">
    <property type="entry name" value="HTH_LACI_2"/>
    <property type="match status" value="1"/>
</dbReference>
<dbReference type="OrthoDB" id="43195at2"/>
<protein>
    <submittedName>
        <fullName evidence="5">LacI family transcriptional regulator</fullName>
    </submittedName>
</protein>
<dbReference type="SUPFAM" id="SSF53822">
    <property type="entry name" value="Periplasmic binding protein-like I"/>
    <property type="match status" value="1"/>
</dbReference>
<keyword evidence="6" id="KW-1185">Reference proteome</keyword>
<keyword evidence="1" id="KW-0805">Transcription regulation</keyword>
<feature type="domain" description="HTH lacI-type" evidence="4">
    <location>
        <begin position="1"/>
        <end position="54"/>
    </location>
</feature>
<accession>A0A558ARB8</accession>
<dbReference type="Gene3D" id="1.10.260.40">
    <property type="entry name" value="lambda repressor-like DNA-binding domains"/>
    <property type="match status" value="1"/>
</dbReference>
<dbReference type="Pfam" id="PF13377">
    <property type="entry name" value="Peripla_BP_3"/>
    <property type="match status" value="1"/>
</dbReference>
<keyword evidence="2" id="KW-0238">DNA-binding</keyword>
<dbReference type="GO" id="GO:0003700">
    <property type="term" value="F:DNA-binding transcription factor activity"/>
    <property type="evidence" value="ECO:0007669"/>
    <property type="project" value="TreeGrafter"/>
</dbReference>
<keyword evidence="3" id="KW-0804">Transcription</keyword>
<dbReference type="SUPFAM" id="SSF47413">
    <property type="entry name" value="lambda repressor-like DNA-binding domains"/>
    <property type="match status" value="1"/>
</dbReference>
<dbReference type="SMART" id="SM00354">
    <property type="entry name" value="HTH_LACI"/>
    <property type="match status" value="1"/>
</dbReference>
<dbReference type="CDD" id="cd01392">
    <property type="entry name" value="HTH_LacI"/>
    <property type="match status" value="1"/>
</dbReference>
<evidence type="ECO:0000259" key="4">
    <source>
        <dbReference type="PROSITE" id="PS50932"/>
    </source>
</evidence>
<dbReference type="Gene3D" id="3.40.50.2300">
    <property type="match status" value="2"/>
</dbReference>
<evidence type="ECO:0000256" key="2">
    <source>
        <dbReference type="ARBA" id="ARBA00023125"/>
    </source>
</evidence>
<gene>
    <name evidence="5" type="ORF">FO441_12390</name>
</gene>
<dbReference type="InterPro" id="IPR028082">
    <property type="entry name" value="Peripla_BP_I"/>
</dbReference>
<dbReference type="InterPro" id="IPR000843">
    <property type="entry name" value="HTH_LacI"/>
</dbReference>
<sequence length="324" mass="35920">MNIEKISQLAGVSKSTVSRYLNNGSVSQRTKEKIEKIIKTHNYEPNRFAQSLKAKRTNMLGVIVPRVDSFAANETFKGIDKVLHDSGLQSIIYYTNQDINREMEGLKALFNQRVDGIILMATHMTAEHMSIINSVDIPVVIVGQFSEGVHCIIHDDYGAGRKMAEYIARYFKDDLLYLGVSDTDEAVGIKRRDGVLDYFDTLGITCKTAETSFNYSEAFDDIGVIFEASVPEVMICATDNIALAALKHAIERGISVPDELSITGFGGYNTTNIVTPTLTTVRFGYFEAGEKAAESILKLIDGERISMIQHVGNELIINESVDKK</sequence>
<dbReference type="CDD" id="cd01542">
    <property type="entry name" value="PBP1_TreR-like"/>
    <property type="match status" value="1"/>
</dbReference>
<evidence type="ECO:0000256" key="1">
    <source>
        <dbReference type="ARBA" id="ARBA00023015"/>
    </source>
</evidence>
<dbReference type="EMBL" id="VMSJ01000006">
    <property type="protein sequence ID" value="TVT26799.1"/>
    <property type="molecule type" value="Genomic_DNA"/>
</dbReference>
<comment type="caution">
    <text evidence="5">The sequence shown here is derived from an EMBL/GenBank/DDBJ whole genome shotgun (WGS) entry which is preliminary data.</text>
</comment>
<evidence type="ECO:0000313" key="6">
    <source>
        <dbReference type="Proteomes" id="UP000315103"/>
    </source>
</evidence>
<reference evidence="5 6" key="1">
    <citation type="submission" date="2019-07" db="EMBL/GenBank/DDBJ databases">
        <title>Salinicoccus cyprini sp. nov., isolated from gastro-intestinal tract of mirror carp, Cyprinus carpio var. specularis, collected from Gobind Sagar Reservoir, Himachal Pradesh, India.</title>
        <authorList>
            <person name="Talwar C."/>
            <person name="Singh A.K."/>
            <person name="Lal R."/>
            <person name="Negi R.K."/>
        </authorList>
    </citation>
    <scope>NUCLEOTIDE SEQUENCE [LARGE SCALE GENOMIC DNA]</scope>
    <source>
        <strain evidence="5 6">CT19</strain>
    </source>
</reference>
<dbReference type="Pfam" id="PF00356">
    <property type="entry name" value="LacI"/>
    <property type="match status" value="1"/>
</dbReference>
<name>A0A558ARB8_9STAP</name>
<dbReference type="PANTHER" id="PTHR30146:SF154">
    <property type="entry name" value="TRANSCRIPTION REGULATOR, MEMBER OF GALR FAMILY"/>
    <property type="match status" value="1"/>
</dbReference>
<dbReference type="Proteomes" id="UP000315103">
    <property type="component" value="Unassembled WGS sequence"/>
</dbReference>
<evidence type="ECO:0000313" key="5">
    <source>
        <dbReference type="EMBL" id="TVT26799.1"/>
    </source>
</evidence>
<evidence type="ECO:0000256" key="3">
    <source>
        <dbReference type="ARBA" id="ARBA00023163"/>
    </source>
</evidence>
<dbReference type="InterPro" id="IPR046335">
    <property type="entry name" value="LacI/GalR-like_sensor"/>
</dbReference>
<dbReference type="InterPro" id="IPR010982">
    <property type="entry name" value="Lambda_DNA-bd_dom_sf"/>
</dbReference>
<dbReference type="AlphaFoldDB" id="A0A558ARB8"/>
<dbReference type="GO" id="GO:0000976">
    <property type="term" value="F:transcription cis-regulatory region binding"/>
    <property type="evidence" value="ECO:0007669"/>
    <property type="project" value="TreeGrafter"/>
</dbReference>